<evidence type="ECO:0000313" key="2">
    <source>
        <dbReference type="Proteomes" id="UP001203761"/>
    </source>
</evidence>
<evidence type="ECO:0000313" key="1">
    <source>
        <dbReference type="EMBL" id="MCL6423689.1"/>
    </source>
</evidence>
<dbReference type="EMBL" id="JAKNCJ010000004">
    <property type="protein sequence ID" value="MCL6423689.1"/>
    <property type="molecule type" value="Genomic_DNA"/>
</dbReference>
<comment type="caution">
    <text evidence="1">The sequence shown here is derived from an EMBL/GenBank/DDBJ whole genome shotgun (WGS) entry which is preliminary data.</text>
</comment>
<keyword evidence="2" id="KW-1185">Reference proteome</keyword>
<reference evidence="1" key="1">
    <citation type="submission" date="2022-02" db="EMBL/GenBank/DDBJ databases">
        <authorList>
            <person name="Lee M."/>
            <person name="Kim S.-J."/>
            <person name="Jung M.-Y."/>
        </authorList>
    </citation>
    <scope>NUCLEOTIDE SEQUENCE</scope>
    <source>
        <strain evidence="1">JHP9</strain>
    </source>
</reference>
<proteinExistence type="predicted"/>
<gene>
    <name evidence="1" type="ORF">Bequi_09865</name>
</gene>
<dbReference type="Proteomes" id="UP001203761">
    <property type="component" value="Unassembled WGS sequence"/>
</dbReference>
<protein>
    <submittedName>
        <fullName evidence="1">Uncharacterized protein</fullName>
    </submittedName>
</protein>
<sequence>MGTSAGEDVDAGDDGVPYLGLTEEQLEEWLQSVMEGADPEDPAAPKRCLVCPRPLEPGQTLALTGNRHSGCRVDTAALREAVDGGEGLDCEDTLALLDEHAELTEQVRRQGAQLSAISRELTRGDETARAILEVLGRPTL</sequence>
<name>A0ABT0R183_9MICO</name>
<organism evidence="1 2">
    <name type="scientific">Brachybacterium equifaecis</name>
    <dbReference type="NCBI Taxonomy" id="2910770"/>
    <lineage>
        <taxon>Bacteria</taxon>
        <taxon>Bacillati</taxon>
        <taxon>Actinomycetota</taxon>
        <taxon>Actinomycetes</taxon>
        <taxon>Micrococcales</taxon>
        <taxon>Dermabacteraceae</taxon>
        <taxon>Brachybacterium</taxon>
    </lineage>
</organism>
<accession>A0ABT0R183</accession>
<dbReference type="RefSeq" id="WP_249737763.1">
    <property type="nucleotide sequence ID" value="NZ_JAKNCJ010000004.1"/>
</dbReference>